<gene>
    <name evidence="1" type="ORF">A2628_01355</name>
</gene>
<dbReference type="EMBL" id="MGGL01000004">
    <property type="protein sequence ID" value="OGM27428.1"/>
    <property type="molecule type" value="Genomic_DNA"/>
</dbReference>
<name>A0A1F7YLE9_9BACT</name>
<evidence type="ECO:0000313" key="2">
    <source>
        <dbReference type="Proteomes" id="UP000179221"/>
    </source>
</evidence>
<reference evidence="1 2" key="1">
    <citation type="journal article" date="2016" name="Nat. Commun.">
        <title>Thousands of microbial genomes shed light on interconnected biogeochemical processes in an aquifer system.</title>
        <authorList>
            <person name="Anantharaman K."/>
            <person name="Brown C.T."/>
            <person name="Hug L.A."/>
            <person name="Sharon I."/>
            <person name="Castelle C.J."/>
            <person name="Probst A.J."/>
            <person name="Thomas B.C."/>
            <person name="Singh A."/>
            <person name="Wilkins M.J."/>
            <person name="Karaoz U."/>
            <person name="Brodie E.L."/>
            <person name="Williams K.H."/>
            <person name="Hubbard S.S."/>
            <person name="Banfield J.F."/>
        </authorList>
    </citation>
    <scope>NUCLEOTIDE SEQUENCE [LARGE SCALE GENOMIC DNA]</scope>
</reference>
<accession>A0A1F7YLE9</accession>
<sequence length="102" mass="11662">MPVENPIPLDRKVRVKEDKIPELVKKLKDEGIKLPRHEGGLHLGVSSVWEIANKPVGIPLKSYQVSQGNYGGKVMYARHREDAFAVRRQFADFLEEIPNEEE</sequence>
<proteinExistence type="predicted"/>
<dbReference type="AlphaFoldDB" id="A0A1F7YLE9"/>
<organism evidence="1 2">
    <name type="scientific">Candidatus Woesebacteria bacterium RIFCSPHIGHO2_01_FULL_40_22</name>
    <dbReference type="NCBI Taxonomy" id="1802499"/>
    <lineage>
        <taxon>Bacteria</taxon>
        <taxon>Candidatus Woeseibacteriota</taxon>
    </lineage>
</organism>
<dbReference type="Proteomes" id="UP000179221">
    <property type="component" value="Unassembled WGS sequence"/>
</dbReference>
<evidence type="ECO:0000313" key="1">
    <source>
        <dbReference type="EMBL" id="OGM27428.1"/>
    </source>
</evidence>
<protein>
    <submittedName>
        <fullName evidence="1">Uncharacterized protein</fullName>
    </submittedName>
</protein>
<comment type="caution">
    <text evidence="1">The sequence shown here is derived from an EMBL/GenBank/DDBJ whole genome shotgun (WGS) entry which is preliminary data.</text>
</comment>